<evidence type="ECO:0000256" key="6">
    <source>
        <dbReference type="SAM" id="Coils"/>
    </source>
</evidence>
<dbReference type="InterPro" id="IPR013655">
    <property type="entry name" value="PAS_fold_3"/>
</dbReference>
<dbReference type="InterPro" id="IPR036890">
    <property type="entry name" value="HATPase_C_sf"/>
</dbReference>
<dbReference type="PANTHER" id="PTHR43304:SF1">
    <property type="entry name" value="PAC DOMAIN-CONTAINING PROTEIN"/>
    <property type="match status" value="1"/>
</dbReference>
<dbReference type="InterPro" id="IPR003661">
    <property type="entry name" value="HisK_dim/P_dom"/>
</dbReference>
<dbReference type="GO" id="GO:0000155">
    <property type="term" value="F:phosphorelay sensor kinase activity"/>
    <property type="evidence" value="ECO:0007669"/>
    <property type="project" value="InterPro"/>
</dbReference>
<evidence type="ECO:0000256" key="5">
    <source>
        <dbReference type="ARBA" id="ARBA00022777"/>
    </source>
</evidence>
<evidence type="ECO:0000256" key="3">
    <source>
        <dbReference type="ARBA" id="ARBA00022553"/>
    </source>
</evidence>
<dbReference type="Pfam" id="PF00512">
    <property type="entry name" value="HisKA"/>
    <property type="match status" value="1"/>
</dbReference>
<evidence type="ECO:0000313" key="10">
    <source>
        <dbReference type="EMBL" id="MEN7547406.1"/>
    </source>
</evidence>
<dbReference type="PROSITE" id="PS50113">
    <property type="entry name" value="PAC"/>
    <property type="match status" value="2"/>
</dbReference>
<sequence>MKSLTKDAEIEKLKQELEHIKQKLHDKEMVFNNILESTLAGYWDWYIQKDYEYMSPTFKSMFGYKDHELPNSPDTWQKLIHPDDLPGVLEVFQKHIDTKGHFPYDNEVRYFHKDGSIVWVYCRGRVIEWDAKGNPLRMVGCHIDITERKQAEEKFKGILESAPDAMVIVGDQGNIMLVNSQLKRLFGYTHKELLGKKVEILIPGRFQQNHPAFRKSYLQQPHPRPMGAGLDLRAVRKDGSEFPVEVSLSPFRTNSGTMVLAAIRDITRRKEAELQLKKSNQQLHIINQDLEAFSYSVSHDLRAPLRAISGYSIILKEDYEDSLDKEGQKILNTILRNTKKMGKLIDDILSFSRLARHQVEMQAVNMHETFREAYQELTQHITDRSIEFKLGELENIHGDKNMIFQMVTNLLSNAIKYTQPVKETIIEVEGNLINEEYVYSVKDNGVGFDMQFKDKLFGVFQRLHKDKEFEGSGVGLAIVQKVLDHHHGRIWVESTLNKGTTFYFTIPTHK</sequence>
<keyword evidence="4" id="KW-0808">Transferase</keyword>
<dbReference type="InterPro" id="IPR052162">
    <property type="entry name" value="Sensor_kinase/Photoreceptor"/>
</dbReference>
<keyword evidence="6" id="KW-0175">Coiled coil</keyword>
<dbReference type="Proteomes" id="UP001403385">
    <property type="component" value="Unassembled WGS sequence"/>
</dbReference>
<comment type="caution">
    <text evidence="10">The sequence shown here is derived from an EMBL/GenBank/DDBJ whole genome shotgun (WGS) entry which is preliminary data.</text>
</comment>
<dbReference type="SUPFAM" id="SSF47384">
    <property type="entry name" value="Homodimeric domain of signal transducing histidine kinase"/>
    <property type="match status" value="1"/>
</dbReference>
<dbReference type="Gene3D" id="3.30.565.10">
    <property type="entry name" value="Histidine kinase-like ATPase, C-terminal domain"/>
    <property type="match status" value="1"/>
</dbReference>
<dbReference type="SMART" id="SM00388">
    <property type="entry name" value="HisKA"/>
    <property type="match status" value="1"/>
</dbReference>
<dbReference type="EC" id="2.7.13.3" evidence="2"/>
<organism evidence="10 11">
    <name type="scientific">Rapidithrix thailandica</name>
    <dbReference type="NCBI Taxonomy" id="413964"/>
    <lineage>
        <taxon>Bacteria</taxon>
        <taxon>Pseudomonadati</taxon>
        <taxon>Bacteroidota</taxon>
        <taxon>Cytophagia</taxon>
        <taxon>Cytophagales</taxon>
        <taxon>Flammeovirgaceae</taxon>
        <taxon>Rapidithrix</taxon>
    </lineage>
</organism>
<dbReference type="PRINTS" id="PR00344">
    <property type="entry name" value="BCTRLSENSOR"/>
</dbReference>
<name>A0AAW9S921_9BACT</name>
<dbReference type="FunFam" id="3.30.565.10:FF:000006">
    <property type="entry name" value="Sensor histidine kinase WalK"/>
    <property type="match status" value="1"/>
</dbReference>
<dbReference type="Pfam" id="PF13426">
    <property type="entry name" value="PAS_9"/>
    <property type="match status" value="1"/>
</dbReference>
<evidence type="ECO:0000313" key="11">
    <source>
        <dbReference type="Proteomes" id="UP001403385"/>
    </source>
</evidence>
<protein>
    <recommendedName>
        <fullName evidence="2">histidine kinase</fullName>
        <ecNumber evidence="2">2.7.13.3</ecNumber>
    </recommendedName>
</protein>
<gene>
    <name evidence="10" type="ORF">AAG747_05785</name>
</gene>
<feature type="domain" description="PAC" evidence="9">
    <location>
        <begin position="228"/>
        <end position="278"/>
    </location>
</feature>
<evidence type="ECO:0000256" key="4">
    <source>
        <dbReference type="ARBA" id="ARBA00022679"/>
    </source>
</evidence>
<dbReference type="SUPFAM" id="SSF55785">
    <property type="entry name" value="PYP-like sensor domain (PAS domain)"/>
    <property type="match status" value="2"/>
</dbReference>
<dbReference type="Pfam" id="PF08447">
    <property type="entry name" value="PAS_3"/>
    <property type="match status" value="1"/>
</dbReference>
<dbReference type="SUPFAM" id="SSF55874">
    <property type="entry name" value="ATPase domain of HSP90 chaperone/DNA topoisomerase II/histidine kinase"/>
    <property type="match status" value="1"/>
</dbReference>
<proteinExistence type="predicted"/>
<dbReference type="InterPro" id="IPR005467">
    <property type="entry name" value="His_kinase_dom"/>
</dbReference>
<dbReference type="Pfam" id="PF02518">
    <property type="entry name" value="HATPase_c"/>
    <property type="match status" value="1"/>
</dbReference>
<reference evidence="10 11" key="1">
    <citation type="submission" date="2024-04" db="EMBL/GenBank/DDBJ databases">
        <title>Novel genus in family Flammeovirgaceae.</title>
        <authorList>
            <person name="Nguyen T.H."/>
            <person name="Vuong T.Q."/>
            <person name="Le H."/>
            <person name="Kim S.-G."/>
        </authorList>
    </citation>
    <scope>NUCLEOTIDE SEQUENCE [LARGE SCALE GENOMIC DNA]</scope>
    <source>
        <strain evidence="10 11">JCM 23209</strain>
    </source>
</reference>
<dbReference type="AlphaFoldDB" id="A0AAW9S921"/>
<evidence type="ECO:0000256" key="1">
    <source>
        <dbReference type="ARBA" id="ARBA00000085"/>
    </source>
</evidence>
<dbReference type="SMART" id="SM00387">
    <property type="entry name" value="HATPase_c"/>
    <property type="match status" value="1"/>
</dbReference>
<feature type="domain" description="PAC" evidence="9">
    <location>
        <begin position="104"/>
        <end position="157"/>
    </location>
</feature>
<evidence type="ECO:0000256" key="2">
    <source>
        <dbReference type="ARBA" id="ARBA00012438"/>
    </source>
</evidence>
<dbReference type="EMBL" id="JBDKWZ010000003">
    <property type="protein sequence ID" value="MEN7547406.1"/>
    <property type="molecule type" value="Genomic_DNA"/>
</dbReference>
<keyword evidence="5" id="KW-0418">Kinase</keyword>
<feature type="coiled-coil region" evidence="6">
    <location>
        <begin position="3"/>
        <end position="30"/>
    </location>
</feature>
<keyword evidence="11" id="KW-1185">Reference proteome</keyword>
<evidence type="ECO:0000259" key="9">
    <source>
        <dbReference type="PROSITE" id="PS50113"/>
    </source>
</evidence>
<dbReference type="Gene3D" id="3.30.450.20">
    <property type="entry name" value="PAS domain"/>
    <property type="match status" value="2"/>
</dbReference>
<dbReference type="RefSeq" id="WP_346820194.1">
    <property type="nucleotide sequence ID" value="NZ_JBDKWZ010000003.1"/>
</dbReference>
<dbReference type="InterPro" id="IPR035965">
    <property type="entry name" value="PAS-like_dom_sf"/>
</dbReference>
<dbReference type="SMART" id="SM00086">
    <property type="entry name" value="PAC"/>
    <property type="match status" value="2"/>
</dbReference>
<dbReference type="InterPro" id="IPR003594">
    <property type="entry name" value="HATPase_dom"/>
</dbReference>
<dbReference type="SMART" id="SM00091">
    <property type="entry name" value="PAS"/>
    <property type="match status" value="2"/>
</dbReference>
<dbReference type="Gene3D" id="1.10.287.130">
    <property type="match status" value="1"/>
</dbReference>
<comment type="catalytic activity">
    <reaction evidence="1">
        <text>ATP + protein L-histidine = ADP + protein N-phospho-L-histidine.</text>
        <dbReference type="EC" id="2.7.13.3"/>
    </reaction>
</comment>
<dbReference type="InterPro" id="IPR001610">
    <property type="entry name" value="PAC"/>
</dbReference>
<accession>A0AAW9S921</accession>
<dbReference type="InterPro" id="IPR000700">
    <property type="entry name" value="PAS-assoc_C"/>
</dbReference>
<dbReference type="InterPro" id="IPR000014">
    <property type="entry name" value="PAS"/>
</dbReference>
<dbReference type="PROSITE" id="PS50109">
    <property type="entry name" value="HIS_KIN"/>
    <property type="match status" value="1"/>
</dbReference>
<feature type="domain" description="Histidine kinase" evidence="7">
    <location>
        <begin position="296"/>
        <end position="510"/>
    </location>
</feature>
<evidence type="ECO:0000259" key="7">
    <source>
        <dbReference type="PROSITE" id="PS50109"/>
    </source>
</evidence>
<dbReference type="InterPro" id="IPR036097">
    <property type="entry name" value="HisK_dim/P_sf"/>
</dbReference>
<keyword evidence="3" id="KW-0597">Phosphoprotein</keyword>
<dbReference type="NCBIfam" id="TIGR00229">
    <property type="entry name" value="sensory_box"/>
    <property type="match status" value="2"/>
</dbReference>
<evidence type="ECO:0000259" key="8">
    <source>
        <dbReference type="PROSITE" id="PS50112"/>
    </source>
</evidence>
<dbReference type="PANTHER" id="PTHR43304">
    <property type="entry name" value="PHYTOCHROME-LIKE PROTEIN CPH1"/>
    <property type="match status" value="1"/>
</dbReference>
<dbReference type="PROSITE" id="PS50112">
    <property type="entry name" value="PAS"/>
    <property type="match status" value="2"/>
</dbReference>
<dbReference type="CDD" id="cd00130">
    <property type="entry name" value="PAS"/>
    <property type="match status" value="2"/>
</dbReference>
<dbReference type="InterPro" id="IPR004358">
    <property type="entry name" value="Sig_transdc_His_kin-like_C"/>
</dbReference>
<feature type="domain" description="PAS" evidence="8">
    <location>
        <begin position="27"/>
        <end position="99"/>
    </location>
</feature>
<feature type="domain" description="PAS" evidence="8">
    <location>
        <begin position="151"/>
        <end position="203"/>
    </location>
</feature>
<dbReference type="CDD" id="cd00082">
    <property type="entry name" value="HisKA"/>
    <property type="match status" value="1"/>
</dbReference>